<evidence type="ECO:0000313" key="2">
    <source>
        <dbReference type="EMBL" id="MBG6092870.1"/>
    </source>
</evidence>
<protein>
    <submittedName>
        <fullName evidence="2">Uncharacterized protein</fullName>
    </submittedName>
</protein>
<evidence type="ECO:0000313" key="3">
    <source>
        <dbReference type="Proteomes" id="UP000614047"/>
    </source>
</evidence>
<dbReference type="AlphaFoldDB" id="A0A931GND9"/>
<dbReference type="Proteomes" id="UP000614047">
    <property type="component" value="Unassembled WGS sequence"/>
</dbReference>
<evidence type="ECO:0000256" key="1">
    <source>
        <dbReference type="SAM" id="MobiDB-lite"/>
    </source>
</evidence>
<comment type="caution">
    <text evidence="2">The sequence shown here is derived from an EMBL/GenBank/DDBJ whole genome shotgun (WGS) entry which is preliminary data.</text>
</comment>
<reference evidence="2" key="1">
    <citation type="submission" date="2020-11" db="EMBL/GenBank/DDBJ databases">
        <title>Sequencing the genomes of 1000 actinobacteria strains.</title>
        <authorList>
            <person name="Klenk H.-P."/>
        </authorList>
    </citation>
    <scope>NUCLEOTIDE SEQUENCE</scope>
    <source>
        <strain evidence="2">DSM 43175</strain>
    </source>
</reference>
<proteinExistence type="predicted"/>
<sequence>MSVDPLSDTSPAGRITALAGPIDRAAGRRPGAAEGGGRDD</sequence>
<feature type="region of interest" description="Disordered" evidence="1">
    <location>
        <begin position="1"/>
        <end position="40"/>
    </location>
</feature>
<organism evidence="2 3">
    <name type="scientific">Actinomadura viridis</name>
    <dbReference type="NCBI Taxonomy" id="58110"/>
    <lineage>
        <taxon>Bacteria</taxon>
        <taxon>Bacillati</taxon>
        <taxon>Actinomycetota</taxon>
        <taxon>Actinomycetes</taxon>
        <taxon>Streptosporangiales</taxon>
        <taxon>Thermomonosporaceae</taxon>
        <taxon>Actinomadura</taxon>
    </lineage>
</organism>
<dbReference type="EMBL" id="JADOUA010000001">
    <property type="protein sequence ID" value="MBG6092870.1"/>
    <property type="molecule type" value="Genomic_DNA"/>
</dbReference>
<keyword evidence="3" id="KW-1185">Reference proteome</keyword>
<feature type="compositionally biased region" description="Low complexity" evidence="1">
    <location>
        <begin position="19"/>
        <end position="32"/>
    </location>
</feature>
<accession>A0A931GND9</accession>
<name>A0A931GND9_9ACTN</name>
<gene>
    <name evidence="2" type="ORF">IW256_006983</name>
</gene>